<accession>S5T9V1</accession>
<name>S5T9V1_9GAMM</name>
<protein>
    <recommendedName>
        <fullName evidence="1">Schlafen group 3-like DNA/RNA helicase domain-containing protein</fullName>
    </recommendedName>
</protein>
<dbReference type="KEGG" id="cza:CYCME_2010"/>
<sequence length="654" mass="74434">MKRAYYSSTISAFCNQEPNEILGQMTRAHSFDLTAFQTAAWVEQTILLRECLLEHKGKIYFEFSIPRMGRRIDAVVVTESVIFVIEFKVGASTYESADLEQVMDYALDLHNFHEGSHNIKIVPILVATKAPAIEIMLEDDELLSPICCNNKNLGSTINRALTTYFKHLIDCNEWEASSYKPTPTIIEATLALYNGHSVSAISRSDASTLNLSETSKTVADIITRSKADSQKSIIFVTGVPGAGKTLVGLDVATAHVDPDDELYSVFLSGNGPLVKILQEALARDKVTREQAVGKKVRKGDALSEVKAFIQNVHHFRDEGLLDLLKPPVEHVALFDEAQRAWTKAQTVKFMREKKNSPDFNQSEPEFLISCMDRHNDWAVVVCLVGGGQEINTGEAGISEWFEAIETSFPHWKIYLSDHLTDSEYAAGKIVSQARKNSMVTFKPELHLRTSVRSFRSEKVSLFVKQLLDLDEDAARENLSLIHDKYPIVLTRDLSVAKKWVKKQARGSERYGMVVSSQAERLKPHAIDVRVKANPVHWFLNDKKDVRSSYYLEDVATEFDVQGLELDWVCVAWDADFRYDKIHWKNWSFRGSKWQRIHKSERQIYQKNAYRVLLTRARQGMVIFVPEGDDGDHTRPREYYDGTYHYLKRLGIRSL</sequence>
<proteinExistence type="predicted"/>
<dbReference type="InterPro" id="IPR018647">
    <property type="entry name" value="SLFN_3-like_DNA/RNA_helicase"/>
</dbReference>
<dbReference type="Pfam" id="PF09848">
    <property type="entry name" value="SLFN-g3_helicase"/>
    <property type="match status" value="1"/>
</dbReference>
<dbReference type="PATRIC" id="fig|1198232.3.peg.1982"/>
<dbReference type="RefSeq" id="WP_020932905.1">
    <property type="nucleotide sequence ID" value="NC_021917.1"/>
</dbReference>
<dbReference type="eggNOG" id="COG3410">
    <property type="taxonomic scope" value="Bacteria"/>
</dbReference>
<evidence type="ECO:0000313" key="3">
    <source>
        <dbReference type="Proteomes" id="UP000015380"/>
    </source>
</evidence>
<feature type="domain" description="Schlafen group 3-like DNA/RNA helicase" evidence="1">
    <location>
        <begin position="231"/>
        <end position="625"/>
    </location>
</feature>
<reference evidence="2 3" key="1">
    <citation type="submission" date="2013-05" db="EMBL/GenBank/DDBJ databases">
        <title>Between feast and famine: a lifestyle of most important marine PAH-degrading bacterium Cycloclasticus sp. 7ME.</title>
        <authorList>
            <person name="Yakimov M.M."/>
            <person name="Messina E."/>
            <person name="Genovese M."/>
            <person name="Denaro R."/>
            <person name="Crisafi F."/>
            <person name="Russo D."/>
            <person name="Cappello S."/>
            <person name="Santisi S."/>
            <person name="Smedile F."/>
            <person name="Golyshina O.V."/>
            <person name="Tran H."/>
            <person name="Pieper D.H."/>
            <person name="Golyshin P.N."/>
            <person name="Giuliano L."/>
        </authorList>
    </citation>
    <scope>NUCLEOTIDE SEQUENCE [LARGE SCALE GENOMIC DNA]</scope>
    <source>
        <strain evidence="2 3">78-ME</strain>
    </source>
</reference>
<keyword evidence="3" id="KW-1185">Reference proteome</keyword>
<evidence type="ECO:0000313" key="2">
    <source>
        <dbReference type="EMBL" id="AGS40324.1"/>
    </source>
</evidence>
<gene>
    <name evidence="2" type="ORF">CYCME_2010</name>
</gene>
<dbReference type="AlphaFoldDB" id="S5T9V1"/>
<dbReference type="Proteomes" id="UP000015380">
    <property type="component" value="Chromosome"/>
</dbReference>
<dbReference type="HOGENOM" id="CLU_031446_0_0_6"/>
<evidence type="ECO:0000259" key="1">
    <source>
        <dbReference type="Pfam" id="PF09848"/>
    </source>
</evidence>
<organism evidence="2 3">
    <name type="scientific">Cycloclasticus zancles 78-ME</name>
    <dbReference type="NCBI Taxonomy" id="1198232"/>
    <lineage>
        <taxon>Bacteria</taxon>
        <taxon>Pseudomonadati</taxon>
        <taxon>Pseudomonadota</taxon>
        <taxon>Gammaproteobacteria</taxon>
        <taxon>Thiotrichales</taxon>
        <taxon>Piscirickettsiaceae</taxon>
        <taxon>Cycloclasticus</taxon>
    </lineage>
</organism>
<reference evidence="3" key="2">
    <citation type="journal article" date="2016" name="Environ. Microbiol. Rep.">
        <title>Analysis of defence systems and a conjugative IncP-1 plasmid in the marine polyaromatic hydrocarbons-degrading bacterium Cycloclasticus sp. 78-ME.</title>
        <authorList>
            <person name="Yakimov M.M."/>
            <person name="Crisafi F."/>
            <person name="Messina E."/>
            <person name="Smedile F."/>
            <person name="Lopatina A."/>
            <person name="Denaro R."/>
            <person name="Pieper D.H."/>
            <person name="Golyshin P.N."/>
            <person name="Giuliano L."/>
        </authorList>
    </citation>
    <scope>NUCLEOTIDE SEQUENCE [LARGE SCALE GENOMIC DNA]</scope>
    <source>
        <strain evidence="3">78-ME</strain>
    </source>
</reference>
<dbReference type="EMBL" id="CP005996">
    <property type="protein sequence ID" value="AGS40324.1"/>
    <property type="molecule type" value="Genomic_DNA"/>
</dbReference>